<accession>A0ACC2W6I7</accession>
<gene>
    <name evidence="1" type="ORF">QFC19_003034</name>
</gene>
<keyword evidence="2" id="KW-1185">Reference proteome</keyword>
<proteinExistence type="predicted"/>
<dbReference type="EMBL" id="JASBWR010000028">
    <property type="protein sequence ID" value="KAJ9106722.1"/>
    <property type="molecule type" value="Genomic_DNA"/>
</dbReference>
<dbReference type="Proteomes" id="UP001241377">
    <property type="component" value="Unassembled WGS sequence"/>
</dbReference>
<evidence type="ECO:0000313" key="2">
    <source>
        <dbReference type="Proteomes" id="UP001241377"/>
    </source>
</evidence>
<reference evidence="1" key="1">
    <citation type="submission" date="2023-04" db="EMBL/GenBank/DDBJ databases">
        <title>Draft Genome sequencing of Naganishia species isolated from polar environments using Oxford Nanopore Technology.</title>
        <authorList>
            <person name="Leo P."/>
            <person name="Venkateswaran K."/>
        </authorList>
    </citation>
    <scope>NUCLEOTIDE SEQUENCE</scope>
    <source>
        <strain evidence="1">MNA-CCFEE 5261</strain>
    </source>
</reference>
<comment type="caution">
    <text evidence="1">The sequence shown here is derived from an EMBL/GenBank/DDBJ whole genome shotgun (WGS) entry which is preliminary data.</text>
</comment>
<name>A0ACC2W6I7_9TREE</name>
<protein>
    <submittedName>
        <fullName evidence="1">Uncharacterized protein</fullName>
    </submittedName>
</protein>
<sequence>MNLQRTTSTRSKQSLKSAISYKNGPELADLVLRAAALHDDILHTKDVVARPVPTAGPEPSHSRAQDGFGLPSGFLSSLKDTVGISSKDAAKTKYSEKVIKVLESKLRAIAKGEDPSRKVEEMILHFVTCSVKTLKKTIVDTDDYRRIRNEQTYWFMLVFRESVVQTTPSATEVIARLDGYVQNMKAEYEKDKAVKVAPPKLERNNTELYQQGGSMVQIATRLFGTRSDQAAILACSRVKNALAEISNDLEVLRSGYAPTCSPRDFRDDDSWKIWLQEEIVDTASRKEEYTTLVNKFSERSNIRMADGRSSSSSRFVTGDMRNHYVQLVRLCMDADLDALANKSDNEMVSLSILSSDHIALLEVCADLWRIPQTTVLVVTSAVLVELYLASEIPIECVLEALANLNRYIQETDRSRWRRSDLSDLADITLQLVASIPPEIKEQLEQYYQADPTEIRNLCTLILHLDKISDVDHPPIDTALQGVHNSVSGFTEAVDRAAARAYREFAQPDNVDSLVSILLSKAHWLEKHCKKLQKQHPDPVLPGLDLTAIAAKTQIPLYLSELRHLGRVRLRTATSPLEPEFAVAEEIFALYRQSHRMHAMYDAFVEDPEILPDINPLFEPFVFEWFRHMHTEVAKWVQSAIELDNFTVSGDALTSSSVMDIFGSLHQFIRVINELGWTDERRLADFMAEAAVLIGTVVRRYGDSLFSIFAGEISQVERSSKPMTVDNEGWLSIASSKLGRKEKAAVTPFNFRPETCVKLNDIAAASVELDKLYFQIDIDKWAGGQSAIAATQPQKARKSLYMIKVARADLGEKFYDEDASLRARVELSDEAGHRIAMTRTVPTDTAFPRWEESFDYVTDRKTWLMASVQNETPEGLQHIGRAFFKLDESTFPEMSTRDLWLPLDRQGRILIRISREEEKSDPQYFFGKAFWSLRRIETEMVNICVDKAPSLSTNEALGKIQGFYRSAVSQSESLIPAVKEKTRNMACQALTDVDVESALGPLLDYFDANLHVLSASLTSSNLRSVLSGLWKEILVAIEDVIVPPLSDRPSNVRSLTDGELDIVLKWLKFLRDYFHAGGDESGLPLEELQTQAYQDILRIRIFYDWNTDDLMEECVKDFQKTIKTLYAGRTRSKTMKSQRNLGTIRRDREERKRLQSAGGGGNGEMILRILRMRNGTQGFLADQLRMMYGAE</sequence>
<evidence type="ECO:0000313" key="1">
    <source>
        <dbReference type="EMBL" id="KAJ9106722.1"/>
    </source>
</evidence>
<organism evidence="1 2">
    <name type="scientific">Naganishia cerealis</name>
    <dbReference type="NCBI Taxonomy" id="610337"/>
    <lineage>
        <taxon>Eukaryota</taxon>
        <taxon>Fungi</taxon>
        <taxon>Dikarya</taxon>
        <taxon>Basidiomycota</taxon>
        <taxon>Agaricomycotina</taxon>
        <taxon>Tremellomycetes</taxon>
        <taxon>Filobasidiales</taxon>
        <taxon>Filobasidiaceae</taxon>
        <taxon>Naganishia</taxon>
    </lineage>
</organism>